<sequence length="633" mass="70880">MISLLLVLSSGQVLFVTSENNGNPYYGVPLGALHYSDGDTRAEAYAANEYTIIFHRFTHRPRQLGCTSMIIGPSRASDLNTTDDGVFLSISQPMVPSQPPTRKRFTRQVPFSIFGIRNWPIEFDHLELPKVIIQKDGKATIPIQQKDPFAGIEIDVNSSEDITPKTKDIHIEGIGGLEIADSSTISTTSVIAMFSSAATTQDDIFSESMNEITPFDTNATNIFDNSEEVSRKIGDEIQQPNRSTTDGIVANTNTTTVTNKVKPDKSARTEYGDFHDGGEFEDSDRVEATVSANGTLKSLLTTAEGNIGNKEGSDNEIKDVVKNVAGSEIFTNNGIFPQERYTHLRKQNHRTKAEKSVKFDRKDKGFPVMLGRTMPEKFSQQRSVIKERIKDEAVAFVSTQDAAITTMPLSKESTPLYWVIQDPRLTQRRRVELRKKKVVATVMTTAPHLKAHADHRFELPLIEDKTVVFSVTNNAKITEYQWIALRDHCAQRTIPLLSLKGIDPPHEEKIGVLLGQSHNVTSRRVQILNCNTIFVPSFAFNQGNDPPGTYFYVGIGHFPDKIEKQVRAYVVGQPPNQPLRNYKGEDVMIRLPKAYRTFDIDFISVFNEIQRRSYGHVITPSLLVPPCNDYDVI</sequence>
<keyword evidence="2" id="KW-0732">Signal</keyword>
<proteinExistence type="predicted"/>
<dbReference type="PANTHER" id="PTHR24036">
    <property type="entry name" value="SKELETOR-RELATED"/>
    <property type="match status" value="1"/>
</dbReference>
<dbReference type="Pfam" id="PF10517">
    <property type="entry name" value="DM13"/>
    <property type="match status" value="1"/>
</dbReference>
<dbReference type="EMBL" id="UYRX01000285">
    <property type="protein sequence ID" value="VDK79276.1"/>
    <property type="molecule type" value="Genomic_DNA"/>
</dbReference>
<dbReference type="SMART" id="SM00686">
    <property type="entry name" value="DM13"/>
    <property type="match status" value="1"/>
</dbReference>
<evidence type="ECO:0000256" key="1">
    <source>
        <dbReference type="ARBA" id="ARBA00022737"/>
    </source>
</evidence>
<keyword evidence="1" id="KW-0677">Repeat</keyword>
<feature type="chain" id="PRO_5018237036" description="DM13 domain-containing protein" evidence="2">
    <location>
        <begin position="19"/>
        <end position="633"/>
    </location>
</feature>
<keyword evidence="5" id="KW-1185">Reference proteome</keyword>
<evidence type="ECO:0000313" key="5">
    <source>
        <dbReference type="Proteomes" id="UP000277928"/>
    </source>
</evidence>
<evidence type="ECO:0000256" key="2">
    <source>
        <dbReference type="SAM" id="SignalP"/>
    </source>
</evidence>
<reference evidence="4 5" key="1">
    <citation type="submission" date="2018-08" db="EMBL/GenBank/DDBJ databases">
        <authorList>
            <person name="Laetsch R D."/>
            <person name="Stevens L."/>
            <person name="Kumar S."/>
            <person name="Blaxter L. M."/>
        </authorList>
    </citation>
    <scope>NUCLEOTIDE SEQUENCE [LARGE SCALE GENOMIC DNA]</scope>
</reference>
<evidence type="ECO:0000259" key="3">
    <source>
        <dbReference type="PROSITE" id="PS51549"/>
    </source>
</evidence>
<evidence type="ECO:0000313" key="4">
    <source>
        <dbReference type="EMBL" id="VDK79276.1"/>
    </source>
</evidence>
<feature type="signal peptide" evidence="2">
    <location>
        <begin position="1"/>
        <end position="18"/>
    </location>
</feature>
<dbReference type="OrthoDB" id="2448405at2759"/>
<protein>
    <recommendedName>
        <fullName evidence="3">DM13 domain-containing protein</fullName>
    </recommendedName>
</protein>
<gene>
    <name evidence="4" type="ORF">NLS_LOCUS4440</name>
</gene>
<dbReference type="AlphaFoldDB" id="A0A3P6SVJ5"/>
<name>A0A3P6SVJ5_LITSI</name>
<dbReference type="Proteomes" id="UP000277928">
    <property type="component" value="Unassembled WGS sequence"/>
</dbReference>
<dbReference type="PROSITE" id="PS51549">
    <property type="entry name" value="DM13"/>
    <property type="match status" value="1"/>
</dbReference>
<organism evidence="4 5">
    <name type="scientific">Litomosoides sigmodontis</name>
    <name type="common">Filarial nematode worm</name>
    <dbReference type="NCBI Taxonomy" id="42156"/>
    <lineage>
        <taxon>Eukaryota</taxon>
        <taxon>Metazoa</taxon>
        <taxon>Ecdysozoa</taxon>
        <taxon>Nematoda</taxon>
        <taxon>Chromadorea</taxon>
        <taxon>Rhabditida</taxon>
        <taxon>Spirurina</taxon>
        <taxon>Spiruromorpha</taxon>
        <taxon>Filarioidea</taxon>
        <taxon>Onchocercidae</taxon>
        <taxon>Litomosoides</taxon>
    </lineage>
</organism>
<dbReference type="InterPro" id="IPR052126">
    <property type="entry name" value="Spindle_Org/Thrombomodulin"/>
</dbReference>
<dbReference type="OMA" id="ENVMIRL"/>
<accession>A0A3P6SVJ5</accession>
<feature type="domain" description="DM13" evidence="3">
    <location>
        <begin position="511"/>
        <end position="620"/>
    </location>
</feature>
<dbReference type="PANTHER" id="PTHR24036:SF5">
    <property type="entry name" value="THROMBOMODULIN"/>
    <property type="match status" value="1"/>
</dbReference>
<dbReference type="InterPro" id="IPR019545">
    <property type="entry name" value="DM13_domain"/>
</dbReference>